<dbReference type="EMBL" id="FLUL01000001">
    <property type="protein sequence ID" value="SBW02833.1"/>
    <property type="molecule type" value="Genomic_DNA"/>
</dbReference>
<reference evidence="1" key="1">
    <citation type="submission" date="2016-04" db="EMBL/GenBank/DDBJ databases">
        <authorList>
            <person name="Evans L.H."/>
            <person name="Alamgir A."/>
            <person name="Owens N."/>
            <person name="Weber N.D."/>
            <person name="Virtaneva K."/>
            <person name="Barbian K."/>
            <person name="Babar A."/>
            <person name="Rosenke K."/>
        </authorList>
    </citation>
    <scope>NUCLEOTIDE SEQUENCE</scope>
    <source>
        <strain evidence="1">86-1</strain>
        <strain evidence="2">86-2</strain>
    </source>
</reference>
<protein>
    <submittedName>
        <fullName evidence="1">Uncharacterized protein</fullName>
    </submittedName>
</protein>
<proteinExistence type="predicted"/>
<accession>A0A212JLK5</accession>
<dbReference type="EMBL" id="FLUM01000002">
    <property type="protein sequence ID" value="SBW00298.1"/>
    <property type="molecule type" value="Genomic_DNA"/>
</dbReference>
<sequence>MYNGEQNIDYDSNVPEVFRVVQQSLNDFVAINYETALGLVSQPQLTEAEILHYKSKVLDIIRNNPPLASLPKYLRNGREDYLWYSDFYDETSKDVYHRYRTFVKPIATITPSNYTTELSKIDLPYFQELVDLVSLECLCIKYEKLLPKPKVEAIQEKTPIQETTIAKETKAIVKPKSTKRSYQPKLSKEQYLLLADCIEALKLFRSKIKISELKKLLSGKLPEPLQVTNQKTLVYLLDQLSEHKYIKDKWVSVGDGNKDFISFRTEGNKERYGDNKHYIGMQQLLNCRNRNKREQIFGLENIDTLIDELNKSNLE</sequence>
<organism evidence="1">
    <name type="scientific">uncultured Dysgonomonas sp</name>
    <dbReference type="NCBI Taxonomy" id="206096"/>
    <lineage>
        <taxon>Bacteria</taxon>
        <taxon>Pseudomonadati</taxon>
        <taxon>Bacteroidota</taxon>
        <taxon>Bacteroidia</taxon>
        <taxon>Bacteroidales</taxon>
        <taxon>Dysgonomonadaceae</taxon>
        <taxon>Dysgonomonas</taxon>
        <taxon>environmental samples</taxon>
    </lineage>
</organism>
<dbReference type="AlphaFoldDB" id="A0A212JLK5"/>
<name>A0A212JLK5_9BACT</name>
<dbReference type="RefSeq" id="WP_296941316.1">
    <property type="nucleotide sequence ID" value="NZ_LT599021.1"/>
</dbReference>
<gene>
    <name evidence="1" type="ORF">KL86DYS1_20155</name>
    <name evidence="2" type="ORF">KL86DYS2_12328</name>
</gene>
<evidence type="ECO:0000313" key="2">
    <source>
        <dbReference type="EMBL" id="SBW02833.1"/>
    </source>
</evidence>
<evidence type="ECO:0000313" key="1">
    <source>
        <dbReference type="EMBL" id="SBW00298.1"/>
    </source>
</evidence>